<dbReference type="InterPro" id="IPR006949">
    <property type="entry name" value="Barrel_Baseplate_J-like"/>
</dbReference>
<dbReference type="InterPro" id="IPR011749">
    <property type="entry name" value="CHP02243"/>
</dbReference>
<name>Q1ITE6_KORVE</name>
<dbReference type="eggNOG" id="COG3299">
    <property type="taxonomic scope" value="Bacteria"/>
</dbReference>
<sequence>MSCSGNAGCNCGCCAGIAVQTPDLEQNRPGLPEVTYRVGKWATFKDSMLARLSSSDYPALQQLKTRDNDDFTIAFLDATSVVLDVLTFYQERLANESYLRTAGQLRSLVELSRLIGYQPAPGVSAACYVAFSLKTAPGQAPDPNAPAITIPKGTQMQSVPAQNAKPQTFETSSDIPAKPDWNALPVMTGTKWVPQMNDISVYLQGTATSLQPGDLILVVGNERKNSAGSENWDVREITTVTPDGENNVTYVEWSEGLGYPPTNVQPAQDHPKFYALRARASLFGYNAVNPALLAGTTISALQTANLITSGNNPEWIFGSPGKNLIDLDAVYNKMTSSGWIALVRPDAQISRSPAGFIFLYHVNSVTAISHSRYGVSSKITRAAVDTNTQLDSYYQDTRETSALVQSERLTVPLQPLFYPLYGSSIDLQDLRPDLAEATVIAVSGKLQKLSAKIAGIIFTPDDASPTVTLDVDDVVIITDAAPLQNVSNSAWQQGSGNITLSVEDVTGRPGTITADLKNLALTPSSKTDPVISECALVTVIESTPGATAHTLITLKSALMNCYERKTTSVNANVVMATNGQSVTDILGNGSAATPNQRFALKQSPLTYVQAATPTGRQSSLEVDVNGVKWTEVQTLYQQPPSGAVFTTNLQSGNTTVLFGDGVEGTTLPTGQNNIRANYRIGSGSAGNVDAGTLTTLMDRPLGVNGVTNPQSATGGQDPQTVADIRTDAPQSVLTLGRAVSIADYQSYASTFAGISKAYAIWIPSGPGRGVFLTVAGVDGEALPASNPTLGYLTTSLKNYGNPLIPITAVSFFETLFGLSADVKYDPAYDQPTVQAAVQSALTGEYSFANRDFGQSVSSDEIATVIQDVPGVIAVNVTEIHTVATSTAGDLAGRGGAITVPRLNAWLSQKVTWTRPFSDSPTRICAYVPVPSLTALPYPAEILVLDPDPKSVKLGVMQ</sequence>
<dbReference type="HOGENOM" id="CLU_003211_0_0_0"/>
<evidence type="ECO:0000313" key="2">
    <source>
        <dbReference type="EMBL" id="ABF39854.1"/>
    </source>
</evidence>
<accession>Q1ITE6</accession>
<dbReference type="STRING" id="204669.Acid345_0849"/>
<proteinExistence type="predicted"/>
<dbReference type="KEGG" id="aba:Acid345_0849"/>
<evidence type="ECO:0000313" key="3">
    <source>
        <dbReference type="Proteomes" id="UP000002432"/>
    </source>
</evidence>
<evidence type="ECO:0000259" key="1">
    <source>
        <dbReference type="Pfam" id="PF04865"/>
    </source>
</evidence>
<dbReference type="RefSeq" id="WP_011521656.1">
    <property type="nucleotide sequence ID" value="NC_008009.1"/>
</dbReference>
<feature type="domain" description="Baseplate protein J-like barrel" evidence="1">
    <location>
        <begin position="675"/>
        <end position="715"/>
    </location>
</feature>
<dbReference type="OrthoDB" id="266253at2"/>
<dbReference type="EnsemblBacteria" id="ABF39854">
    <property type="protein sequence ID" value="ABF39854"/>
    <property type="gene ID" value="Acid345_0849"/>
</dbReference>
<dbReference type="AlphaFoldDB" id="Q1ITE6"/>
<organism evidence="2 3">
    <name type="scientific">Koribacter versatilis (strain Ellin345)</name>
    <dbReference type="NCBI Taxonomy" id="204669"/>
    <lineage>
        <taxon>Bacteria</taxon>
        <taxon>Pseudomonadati</taxon>
        <taxon>Acidobacteriota</taxon>
        <taxon>Terriglobia</taxon>
        <taxon>Terriglobales</taxon>
        <taxon>Candidatus Korobacteraceae</taxon>
        <taxon>Candidatus Korobacter</taxon>
    </lineage>
</organism>
<dbReference type="EMBL" id="CP000360">
    <property type="protein sequence ID" value="ABF39854.1"/>
    <property type="molecule type" value="Genomic_DNA"/>
</dbReference>
<protein>
    <recommendedName>
        <fullName evidence="1">Baseplate protein J-like barrel domain-containing protein</fullName>
    </recommendedName>
</protein>
<dbReference type="Proteomes" id="UP000002432">
    <property type="component" value="Chromosome"/>
</dbReference>
<keyword evidence="3" id="KW-1185">Reference proteome</keyword>
<dbReference type="Pfam" id="PF04865">
    <property type="entry name" value="Baseplate_J"/>
    <property type="match status" value="1"/>
</dbReference>
<gene>
    <name evidence="2" type="ordered locus">Acid345_0849</name>
</gene>
<dbReference type="NCBIfam" id="TIGR02243">
    <property type="entry name" value="putative baseplate assembly protein"/>
    <property type="match status" value="1"/>
</dbReference>
<reference evidence="2 3" key="1">
    <citation type="journal article" date="2009" name="Appl. Environ. Microbiol.">
        <title>Three genomes from the phylum Acidobacteria provide insight into the lifestyles of these microorganisms in soils.</title>
        <authorList>
            <person name="Ward N.L."/>
            <person name="Challacombe J.F."/>
            <person name="Janssen P.H."/>
            <person name="Henrissat B."/>
            <person name="Coutinho P.M."/>
            <person name="Wu M."/>
            <person name="Xie G."/>
            <person name="Haft D.H."/>
            <person name="Sait M."/>
            <person name="Badger J."/>
            <person name="Barabote R.D."/>
            <person name="Bradley B."/>
            <person name="Brettin T.S."/>
            <person name="Brinkac L.M."/>
            <person name="Bruce D."/>
            <person name="Creasy T."/>
            <person name="Daugherty S.C."/>
            <person name="Davidsen T.M."/>
            <person name="DeBoy R.T."/>
            <person name="Detter J.C."/>
            <person name="Dodson R.J."/>
            <person name="Durkin A.S."/>
            <person name="Ganapathy A."/>
            <person name="Gwinn-Giglio M."/>
            <person name="Han C.S."/>
            <person name="Khouri H."/>
            <person name="Kiss H."/>
            <person name="Kothari S.P."/>
            <person name="Madupu R."/>
            <person name="Nelson K.E."/>
            <person name="Nelson W.C."/>
            <person name="Paulsen I."/>
            <person name="Penn K."/>
            <person name="Ren Q."/>
            <person name="Rosovitz M.J."/>
            <person name="Selengut J.D."/>
            <person name="Shrivastava S."/>
            <person name="Sullivan S.A."/>
            <person name="Tapia R."/>
            <person name="Thompson L.S."/>
            <person name="Watkins K.L."/>
            <person name="Yang Q."/>
            <person name="Yu C."/>
            <person name="Zafar N."/>
            <person name="Zhou L."/>
            <person name="Kuske C.R."/>
        </authorList>
    </citation>
    <scope>NUCLEOTIDE SEQUENCE [LARGE SCALE GENOMIC DNA]</scope>
    <source>
        <strain evidence="2 3">Ellin345</strain>
    </source>
</reference>